<proteinExistence type="predicted"/>
<name>A0A4Z0CAZ5_9BURK</name>
<gene>
    <name evidence="1" type="ORF">EZ216_00010</name>
</gene>
<organism evidence="1 2">
    <name type="scientific">Ramlibacter humi</name>
    <dbReference type="NCBI Taxonomy" id="2530451"/>
    <lineage>
        <taxon>Bacteria</taxon>
        <taxon>Pseudomonadati</taxon>
        <taxon>Pseudomonadota</taxon>
        <taxon>Betaproteobacteria</taxon>
        <taxon>Burkholderiales</taxon>
        <taxon>Comamonadaceae</taxon>
        <taxon>Ramlibacter</taxon>
    </lineage>
</organism>
<protein>
    <submittedName>
        <fullName evidence="1">Uncharacterized protein</fullName>
    </submittedName>
</protein>
<reference evidence="1 2" key="1">
    <citation type="submission" date="2019-03" db="EMBL/GenBank/DDBJ databases">
        <title>Ramlibacter sp. 18x22-1, whole genome shotgun sequence.</title>
        <authorList>
            <person name="Zhang X."/>
            <person name="Feng G."/>
            <person name="Zhu H."/>
        </authorList>
    </citation>
    <scope>NUCLEOTIDE SEQUENCE [LARGE SCALE GENOMIC DNA]</scope>
    <source>
        <strain evidence="1 2">18x22-1</strain>
    </source>
</reference>
<dbReference type="OrthoDB" id="8908871at2"/>
<dbReference type="AlphaFoldDB" id="A0A4Z0CAZ5"/>
<evidence type="ECO:0000313" key="1">
    <source>
        <dbReference type="EMBL" id="TFZ07588.1"/>
    </source>
</evidence>
<comment type="caution">
    <text evidence="1">The sequence shown here is derived from an EMBL/GenBank/DDBJ whole genome shotgun (WGS) entry which is preliminary data.</text>
</comment>
<accession>A0A4Z0CAZ5</accession>
<keyword evidence="2" id="KW-1185">Reference proteome</keyword>
<dbReference type="RefSeq" id="WP_135247525.1">
    <property type="nucleotide sequence ID" value="NZ_SMLK01000001.1"/>
</dbReference>
<sequence length="75" mass="8520">MPSADDNIRKSLQSWLKSRDEFEPHARVLQEALDRYLQHNGPLPYAEMEAAEASRIAVAQSFHELCEAVRERGGP</sequence>
<dbReference type="EMBL" id="SMLK01000001">
    <property type="protein sequence ID" value="TFZ07588.1"/>
    <property type="molecule type" value="Genomic_DNA"/>
</dbReference>
<dbReference type="Proteomes" id="UP000297839">
    <property type="component" value="Unassembled WGS sequence"/>
</dbReference>
<evidence type="ECO:0000313" key="2">
    <source>
        <dbReference type="Proteomes" id="UP000297839"/>
    </source>
</evidence>